<organism evidence="12 13">
    <name type="scientific">Methanospirillum purgamenti</name>
    <dbReference type="NCBI Taxonomy" id="2834276"/>
    <lineage>
        <taxon>Archaea</taxon>
        <taxon>Methanobacteriati</taxon>
        <taxon>Methanobacteriota</taxon>
        <taxon>Stenosarchaea group</taxon>
        <taxon>Methanomicrobia</taxon>
        <taxon>Methanomicrobiales</taxon>
        <taxon>Methanospirillaceae</taxon>
        <taxon>Methanospirillum</taxon>
    </lineage>
</organism>
<dbReference type="InterPro" id="IPR014001">
    <property type="entry name" value="Helicase_ATP-bd"/>
</dbReference>
<dbReference type="Proteomes" id="UP000680656">
    <property type="component" value="Chromosome"/>
</dbReference>
<dbReference type="InterPro" id="IPR038257">
    <property type="entry name" value="CRISPR-assoc_Cas3_HD_sf"/>
</dbReference>
<dbReference type="PANTHER" id="PTHR47963:SF9">
    <property type="entry name" value="CRISPR-ASSOCIATED ENDONUCLEASE_HELICASE CAS3"/>
    <property type="match status" value="1"/>
</dbReference>
<keyword evidence="4" id="KW-0479">Metal-binding</keyword>
<keyword evidence="7" id="KW-0347">Helicase</keyword>
<accession>A0A8E7B0Q6</accession>
<dbReference type="Pfam" id="PF22590">
    <property type="entry name" value="Cas3-like_C_2"/>
    <property type="match status" value="1"/>
</dbReference>
<evidence type="ECO:0000256" key="9">
    <source>
        <dbReference type="ARBA" id="ARBA00023118"/>
    </source>
</evidence>
<dbReference type="GO" id="GO:0051607">
    <property type="term" value="P:defense response to virus"/>
    <property type="evidence" value="ECO:0007669"/>
    <property type="project" value="UniProtKB-KW"/>
</dbReference>
<evidence type="ECO:0000256" key="2">
    <source>
        <dbReference type="ARBA" id="ARBA00009046"/>
    </source>
</evidence>
<dbReference type="RefSeq" id="WP_214418993.1">
    <property type="nucleotide sequence ID" value="NZ_CP075546.1"/>
</dbReference>
<evidence type="ECO:0000256" key="7">
    <source>
        <dbReference type="ARBA" id="ARBA00022806"/>
    </source>
</evidence>
<keyword evidence="3" id="KW-0540">Nuclease</keyword>
<proteinExistence type="inferred from homology"/>
<dbReference type="GO" id="GO:0005524">
    <property type="term" value="F:ATP binding"/>
    <property type="evidence" value="ECO:0007669"/>
    <property type="project" value="UniProtKB-KW"/>
</dbReference>
<dbReference type="Pfam" id="PF18019">
    <property type="entry name" value="Cas3_HD"/>
    <property type="match status" value="1"/>
</dbReference>
<dbReference type="PROSITE" id="PS51643">
    <property type="entry name" value="HD_CAS3"/>
    <property type="match status" value="1"/>
</dbReference>
<dbReference type="GO" id="GO:0140097">
    <property type="term" value="F:catalytic activity, acting on DNA"/>
    <property type="evidence" value="ECO:0007669"/>
    <property type="project" value="UniProtKB-ARBA"/>
</dbReference>
<evidence type="ECO:0000256" key="5">
    <source>
        <dbReference type="ARBA" id="ARBA00022741"/>
    </source>
</evidence>
<dbReference type="NCBIfam" id="TIGR01587">
    <property type="entry name" value="cas3_core"/>
    <property type="match status" value="1"/>
</dbReference>
<feature type="region of interest" description="Disordered" evidence="10">
    <location>
        <begin position="747"/>
        <end position="769"/>
    </location>
</feature>
<dbReference type="SMART" id="SM00487">
    <property type="entry name" value="DEXDc"/>
    <property type="match status" value="1"/>
</dbReference>
<dbReference type="Gene3D" id="1.10.3210.30">
    <property type="match status" value="1"/>
</dbReference>
<dbReference type="InterPro" id="IPR027417">
    <property type="entry name" value="P-loop_NTPase"/>
</dbReference>
<sequence>MILMQGADRMYQYWGKTSKDCEPHYHLLVYHSLDVAAVGNRILLHHPILVSRISTALNINQDQVIPFISFLLAIHDLGKFSESFQGMVKDLFLEMHGREPRLCNQLHHSNLGIKIFENILDTSDLNLTDRLCDGDLYEFYLGYKFCLNASFGHHGMPPDMGKINYTSLHLVCNDDDISAASDFLHESAYLFLNDLNSKIPIPDSDTVSAQISWLIAGLVIISDWIGSSGFFPFQNEKIPLDVYWKQSLDIADRALPVCGLSDYKVNPETGIRSLFPVFSAGGRTPSPLQEAVSTLELGTGPHLFIIEESTGGGKTEAAVTLAHRLMNEGYGEGIYVGLPTMATANAMYERMKDCYQRLYCPGESRPSLILAHGSRHLSDSFIQTIGPPDVQSTEMDYLQGEESGEAVCARWLADHKKSSLLASIGVGTIDQGLTGVLPVKHQSLRLFGIARNILIVDEVHAYDRFMNRLLRSLLSFHAALGGSAILLSATLPKSQKEEYISGFTNGAGYAPNLDFVSEYPLITHIYSGEPEQIPVLCRSGTERDIEVTFFHSTEAVTEYLEKELKSGKCACWIRNTVSDAVSAYQMMEKREVASKILLFHARFAMGDRLEREREVLAQFGTQSSDEERRGVLLIATQVVEQSLDIDFDVMVTDLAPIDLVIQRAGRLHRHNRGLRDKPVLGIYSPPFDSNPGDSWYSELFPGGAYVYQYHGLLWKTAELLRSEVSIRTPDRSRFLIESVYDSQLPPYVPSALTDRDKQTENEDRRAEGLAGNRALKVSRGYELESGLWGEDDVDKTRLADPTIQVLLCRWDPIHNVLSLWRDMDQYSIDMSRITVSQRRYDVRVNVGPLIESEMERLSSVLPDGGKRDRIIPLIPINDYHYCPVIHSNGQQMVIEYDTKKGLIIRSEGNFYGG</sequence>
<feature type="compositionally biased region" description="Basic and acidic residues" evidence="10">
    <location>
        <begin position="753"/>
        <end position="767"/>
    </location>
</feature>
<dbReference type="InterPro" id="IPR006474">
    <property type="entry name" value="Helicase_Cas3_CRISPR-ass_core"/>
</dbReference>
<evidence type="ECO:0000313" key="13">
    <source>
        <dbReference type="Proteomes" id="UP000680656"/>
    </source>
</evidence>
<comment type="similarity">
    <text evidence="1">In the N-terminal section; belongs to the CRISPR-associated nuclease Cas3-HD family.</text>
</comment>
<keyword evidence="13" id="KW-1185">Reference proteome</keyword>
<dbReference type="GO" id="GO:0016787">
    <property type="term" value="F:hydrolase activity"/>
    <property type="evidence" value="ECO:0007669"/>
    <property type="project" value="UniProtKB-KW"/>
</dbReference>
<dbReference type="Gene3D" id="3.40.50.300">
    <property type="entry name" value="P-loop containing nucleotide triphosphate hydrolases"/>
    <property type="match status" value="2"/>
</dbReference>
<dbReference type="GeneID" id="65098051"/>
<dbReference type="NCBIfam" id="TIGR01596">
    <property type="entry name" value="cas3_HD"/>
    <property type="match status" value="1"/>
</dbReference>
<reference evidence="12 13" key="1">
    <citation type="submission" date="2021-05" db="EMBL/GenBank/DDBJ databases">
        <title>A novel Methanospirillum isolate from a pyrite-forming mixed culture.</title>
        <authorList>
            <person name="Bunk B."/>
            <person name="Sproer C."/>
            <person name="Spring S."/>
            <person name="Pester M."/>
        </authorList>
    </citation>
    <scope>NUCLEOTIDE SEQUENCE [LARGE SCALE GENOMIC DNA]</scope>
    <source>
        <strain evidence="12 13">J.3.6.1-F.2.7.3</strain>
    </source>
</reference>
<evidence type="ECO:0000256" key="3">
    <source>
        <dbReference type="ARBA" id="ARBA00022722"/>
    </source>
</evidence>
<evidence type="ECO:0000256" key="1">
    <source>
        <dbReference type="ARBA" id="ARBA00006847"/>
    </source>
</evidence>
<keyword evidence="8" id="KW-0067">ATP-binding</keyword>
<evidence type="ECO:0000259" key="11">
    <source>
        <dbReference type="PROSITE" id="PS51643"/>
    </source>
</evidence>
<dbReference type="InterPro" id="IPR006483">
    <property type="entry name" value="CRISPR-assoc_Cas3_HD"/>
</dbReference>
<comment type="similarity">
    <text evidence="2">In the central section; belongs to the CRISPR-associated helicase Cas3 family.</text>
</comment>
<feature type="domain" description="HD Cas3-type" evidence="11">
    <location>
        <begin position="21"/>
        <end position="225"/>
    </location>
</feature>
<keyword evidence="5" id="KW-0547">Nucleotide-binding</keyword>
<protein>
    <submittedName>
        <fullName evidence="12">CRISPR-associated helicase Cas3</fullName>
    </submittedName>
</protein>
<evidence type="ECO:0000313" key="12">
    <source>
        <dbReference type="EMBL" id="QVV88176.1"/>
    </source>
</evidence>
<dbReference type="GO" id="GO:0046872">
    <property type="term" value="F:metal ion binding"/>
    <property type="evidence" value="ECO:0007669"/>
    <property type="project" value="UniProtKB-KW"/>
</dbReference>
<dbReference type="InterPro" id="IPR050547">
    <property type="entry name" value="DEAD_box_RNA_helicases"/>
</dbReference>
<dbReference type="KEGG" id="mrtj:KHC33_12665"/>
<evidence type="ECO:0000256" key="10">
    <source>
        <dbReference type="SAM" id="MobiDB-lite"/>
    </source>
</evidence>
<evidence type="ECO:0000256" key="8">
    <source>
        <dbReference type="ARBA" id="ARBA00022840"/>
    </source>
</evidence>
<dbReference type="GO" id="GO:0003724">
    <property type="term" value="F:RNA helicase activity"/>
    <property type="evidence" value="ECO:0007669"/>
    <property type="project" value="TreeGrafter"/>
</dbReference>
<dbReference type="GO" id="GO:0004518">
    <property type="term" value="F:nuclease activity"/>
    <property type="evidence" value="ECO:0007669"/>
    <property type="project" value="UniProtKB-KW"/>
</dbReference>
<dbReference type="AlphaFoldDB" id="A0A8E7B0Q6"/>
<dbReference type="CDD" id="cd09641">
    <property type="entry name" value="Cas3''_I"/>
    <property type="match status" value="1"/>
</dbReference>
<keyword evidence="6" id="KW-0378">Hydrolase</keyword>
<dbReference type="EMBL" id="CP075546">
    <property type="protein sequence ID" value="QVV88176.1"/>
    <property type="molecule type" value="Genomic_DNA"/>
</dbReference>
<dbReference type="SUPFAM" id="SSF52540">
    <property type="entry name" value="P-loop containing nucleoside triphosphate hydrolases"/>
    <property type="match status" value="1"/>
</dbReference>
<keyword evidence="9" id="KW-0051">Antiviral defense</keyword>
<dbReference type="PANTHER" id="PTHR47963">
    <property type="entry name" value="DEAD-BOX ATP-DEPENDENT RNA HELICASE 47, MITOCHONDRIAL"/>
    <property type="match status" value="1"/>
</dbReference>
<gene>
    <name evidence="12" type="primary">cas3</name>
    <name evidence="12" type="ORF">KHC33_12665</name>
</gene>
<evidence type="ECO:0000256" key="4">
    <source>
        <dbReference type="ARBA" id="ARBA00022723"/>
    </source>
</evidence>
<name>A0A8E7B0Q6_9EURY</name>
<dbReference type="GO" id="GO:0003723">
    <property type="term" value="F:RNA binding"/>
    <property type="evidence" value="ECO:0007669"/>
    <property type="project" value="TreeGrafter"/>
</dbReference>
<dbReference type="InterPro" id="IPR054712">
    <property type="entry name" value="Cas3-like_dom"/>
</dbReference>
<evidence type="ECO:0000256" key="6">
    <source>
        <dbReference type="ARBA" id="ARBA00022801"/>
    </source>
</evidence>